<dbReference type="EMBL" id="ML004489">
    <property type="protein sequence ID" value="RKP29406.1"/>
    <property type="molecule type" value="Genomic_DNA"/>
</dbReference>
<reference evidence="2" key="1">
    <citation type="journal article" date="2018" name="Nat. Microbiol.">
        <title>Leveraging single-cell genomics to expand the fungal tree of life.</title>
        <authorList>
            <person name="Ahrendt S.R."/>
            <person name="Quandt C.A."/>
            <person name="Ciobanu D."/>
            <person name="Clum A."/>
            <person name="Salamov A."/>
            <person name="Andreopoulos B."/>
            <person name="Cheng J.F."/>
            <person name="Woyke T."/>
            <person name="Pelin A."/>
            <person name="Henrissat B."/>
            <person name="Reynolds N.K."/>
            <person name="Benny G.L."/>
            <person name="Smith M.E."/>
            <person name="James T.Y."/>
            <person name="Grigoriev I.V."/>
        </authorList>
    </citation>
    <scope>NUCLEOTIDE SEQUENCE [LARGE SCALE GENOMIC DNA]</scope>
    <source>
        <strain evidence="2">Baker2002</strain>
    </source>
</reference>
<protein>
    <submittedName>
        <fullName evidence="1">Uncharacterized protein</fullName>
    </submittedName>
</protein>
<proteinExistence type="predicted"/>
<dbReference type="AlphaFoldDB" id="A0A4P9Z9L4"/>
<accession>A0A4P9Z9L4</accession>
<keyword evidence="2" id="KW-1185">Reference proteome</keyword>
<evidence type="ECO:0000313" key="1">
    <source>
        <dbReference type="EMBL" id="RKP29406.1"/>
    </source>
</evidence>
<evidence type="ECO:0000313" key="2">
    <source>
        <dbReference type="Proteomes" id="UP000268321"/>
    </source>
</evidence>
<gene>
    <name evidence="1" type="ORF">METBISCDRAFT_24257</name>
</gene>
<organism evidence="1 2">
    <name type="scientific">Metschnikowia bicuspidata</name>
    <dbReference type="NCBI Taxonomy" id="27322"/>
    <lineage>
        <taxon>Eukaryota</taxon>
        <taxon>Fungi</taxon>
        <taxon>Dikarya</taxon>
        <taxon>Ascomycota</taxon>
        <taxon>Saccharomycotina</taxon>
        <taxon>Pichiomycetes</taxon>
        <taxon>Metschnikowiaceae</taxon>
        <taxon>Metschnikowia</taxon>
    </lineage>
</organism>
<dbReference type="Proteomes" id="UP000268321">
    <property type="component" value="Unassembled WGS sequence"/>
</dbReference>
<sequence length="207" mass="23499">MQQTYSTLHERLYSLELELDLESPAIDESLGAPSDGVGSADSTYNGEPVAAQIAQLQAKVREILNSNDIFRHISVIFKEFRTELDSVSKKEEETPQDAISEEEKEEYLWARMAAFLPYIKNVAKVQRIEFPELSGAVVDSLDTTQIASRSSRIKEFVQLYEILVLQTMVVLNRVTRFAEKESNFWASVDGRLSHLVHLAQLSYEPKT</sequence>
<dbReference type="OrthoDB" id="4084909at2759"/>
<name>A0A4P9Z9L4_9ASCO</name>